<dbReference type="Gene3D" id="1.20.1250.20">
    <property type="entry name" value="MFS general substrate transporter like domains"/>
    <property type="match status" value="1"/>
</dbReference>
<proteinExistence type="predicted"/>
<dbReference type="OrthoDB" id="5985622at2759"/>
<comment type="subcellular location">
    <subcellularLocation>
        <location evidence="1">Membrane</location>
        <topology evidence="1">Multi-pass membrane protein</topology>
    </subcellularLocation>
</comment>
<keyword evidence="4 6" id="KW-1133">Transmembrane helix</keyword>
<feature type="transmembrane region" description="Helical" evidence="6">
    <location>
        <begin position="353"/>
        <end position="376"/>
    </location>
</feature>
<dbReference type="InterPro" id="IPR020846">
    <property type="entry name" value="MFS_dom"/>
</dbReference>
<comment type="caution">
    <text evidence="8">The sequence shown here is derived from an EMBL/GenBank/DDBJ whole genome shotgun (WGS) entry which is preliminary data.</text>
</comment>
<evidence type="ECO:0000256" key="5">
    <source>
        <dbReference type="ARBA" id="ARBA00023136"/>
    </source>
</evidence>
<dbReference type="PANTHER" id="PTHR23506:SF26">
    <property type="entry name" value="MFS-TYPE TRANSPORTER SLC18B1"/>
    <property type="match status" value="1"/>
</dbReference>
<reference evidence="9" key="1">
    <citation type="journal article" date="2017" name="bioRxiv">
        <title>Comparative analysis of the genomes of Stylophora pistillata and Acropora digitifera provides evidence for extensive differences between species of corals.</title>
        <authorList>
            <person name="Voolstra C.R."/>
            <person name="Li Y."/>
            <person name="Liew Y.J."/>
            <person name="Baumgarten S."/>
            <person name="Zoccola D."/>
            <person name="Flot J.-F."/>
            <person name="Tambutte S."/>
            <person name="Allemand D."/>
            <person name="Aranda M."/>
        </authorList>
    </citation>
    <scope>NUCLEOTIDE SEQUENCE [LARGE SCALE GENOMIC DNA]</scope>
</reference>
<keyword evidence="3 6" id="KW-0812">Transmembrane</keyword>
<dbReference type="GO" id="GO:0022857">
    <property type="term" value="F:transmembrane transporter activity"/>
    <property type="evidence" value="ECO:0007669"/>
    <property type="project" value="InterPro"/>
</dbReference>
<dbReference type="PROSITE" id="PS50850">
    <property type="entry name" value="MFS"/>
    <property type="match status" value="1"/>
</dbReference>
<dbReference type="AlphaFoldDB" id="A0A2B4S8F8"/>
<feature type="transmembrane region" description="Helical" evidence="6">
    <location>
        <begin position="149"/>
        <end position="169"/>
    </location>
</feature>
<dbReference type="InterPro" id="IPR011701">
    <property type="entry name" value="MFS"/>
</dbReference>
<gene>
    <name evidence="8" type="primary">Slc18b1</name>
    <name evidence="8" type="ORF">AWC38_SpisGene9679</name>
</gene>
<evidence type="ECO:0000256" key="4">
    <source>
        <dbReference type="ARBA" id="ARBA00022989"/>
    </source>
</evidence>
<feature type="transmembrane region" description="Helical" evidence="6">
    <location>
        <begin position="237"/>
        <end position="256"/>
    </location>
</feature>
<keyword evidence="5 6" id="KW-0472">Membrane</keyword>
<keyword evidence="9" id="KW-1185">Reference proteome</keyword>
<keyword evidence="2" id="KW-0813">Transport</keyword>
<accession>A0A2B4S8F8</accession>
<feature type="transmembrane region" description="Helical" evidence="6">
    <location>
        <begin position="82"/>
        <end position="109"/>
    </location>
</feature>
<organism evidence="8 9">
    <name type="scientific">Stylophora pistillata</name>
    <name type="common">Smooth cauliflower coral</name>
    <dbReference type="NCBI Taxonomy" id="50429"/>
    <lineage>
        <taxon>Eukaryota</taxon>
        <taxon>Metazoa</taxon>
        <taxon>Cnidaria</taxon>
        <taxon>Anthozoa</taxon>
        <taxon>Hexacorallia</taxon>
        <taxon>Scleractinia</taxon>
        <taxon>Astrocoeniina</taxon>
        <taxon>Pocilloporidae</taxon>
        <taxon>Stylophora</taxon>
    </lineage>
</organism>
<feature type="domain" description="Major facilitator superfamily (MFS) profile" evidence="7">
    <location>
        <begin position="1"/>
        <end position="420"/>
    </location>
</feature>
<protein>
    <submittedName>
        <fullName evidence="8">MFS-type transporter SLC18B1</fullName>
    </submittedName>
</protein>
<dbReference type="Pfam" id="PF07690">
    <property type="entry name" value="MFS_1"/>
    <property type="match status" value="1"/>
</dbReference>
<feature type="transmembrane region" description="Helical" evidence="6">
    <location>
        <begin position="121"/>
        <end position="143"/>
    </location>
</feature>
<evidence type="ECO:0000313" key="8">
    <source>
        <dbReference type="EMBL" id="PFX25666.1"/>
    </source>
</evidence>
<dbReference type="PANTHER" id="PTHR23506">
    <property type="entry name" value="GH10249P"/>
    <property type="match status" value="1"/>
</dbReference>
<evidence type="ECO:0000256" key="2">
    <source>
        <dbReference type="ARBA" id="ARBA00022448"/>
    </source>
</evidence>
<evidence type="ECO:0000313" key="9">
    <source>
        <dbReference type="Proteomes" id="UP000225706"/>
    </source>
</evidence>
<sequence length="420" mass="44262">MTSLYRFTVYFVVAGKDRGVSEIYVGLIFGSYAFAIFLTSPPWGVLVPKYGARNVLLTGIFIAATSLMIMGFGEVIFDPTTFVVFCLVLRITSAIGAAAAETAVLACTLQKFPNNSGTISAGMQLSCLCGSSLAPVFGGFLYTVGGFKLPFIIMGLVLLCSIGVLAFLLPSETESRTDDDESKKSIAICNFMRPLKIPAIFMMGFTTVIGCVLYSFMQPILAPHLRSLGQNAAQIGLAFFLFAGVNIISALVLGFITDKMYSSQLMEISGMQLWMTMARKGALFLTNYELSASEEPSIAAVNATASIIATAAATIIITTTSAGAAVAACAAATSTFTATTPAISTATTTAATIASSSATVAASVAITAIAAVAALLPLKRILYFDWLPERALKMVPSHPLVTAYFDLAQGKNCMDQTFVQ</sequence>
<name>A0A2B4S8F8_STYPI</name>
<evidence type="ECO:0000259" key="7">
    <source>
        <dbReference type="PROSITE" id="PS50850"/>
    </source>
</evidence>
<feature type="transmembrane region" description="Helical" evidence="6">
    <location>
        <begin position="307"/>
        <end position="333"/>
    </location>
</feature>
<feature type="transmembrane region" description="Helical" evidence="6">
    <location>
        <begin position="23"/>
        <end position="43"/>
    </location>
</feature>
<dbReference type="STRING" id="50429.A0A2B4S8F8"/>
<evidence type="ECO:0000256" key="6">
    <source>
        <dbReference type="SAM" id="Phobius"/>
    </source>
</evidence>
<dbReference type="InterPro" id="IPR036259">
    <property type="entry name" value="MFS_trans_sf"/>
</dbReference>
<evidence type="ECO:0000256" key="3">
    <source>
        <dbReference type="ARBA" id="ARBA00022692"/>
    </source>
</evidence>
<dbReference type="EMBL" id="LSMT01000145">
    <property type="protein sequence ID" value="PFX25666.1"/>
    <property type="molecule type" value="Genomic_DNA"/>
</dbReference>
<evidence type="ECO:0000256" key="1">
    <source>
        <dbReference type="ARBA" id="ARBA00004141"/>
    </source>
</evidence>
<dbReference type="GO" id="GO:0016020">
    <property type="term" value="C:membrane"/>
    <property type="evidence" value="ECO:0007669"/>
    <property type="project" value="UniProtKB-SubCell"/>
</dbReference>
<feature type="transmembrane region" description="Helical" evidence="6">
    <location>
        <begin position="55"/>
        <end position="76"/>
    </location>
</feature>
<dbReference type="Proteomes" id="UP000225706">
    <property type="component" value="Unassembled WGS sequence"/>
</dbReference>
<dbReference type="InterPro" id="IPR050930">
    <property type="entry name" value="MFS_Vesicular_Transporter"/>
</dbReference>
<feature type="transmembrane region" description="Helical" evidence="6">
    <location>
        <begin position="199"/>
        <end position="217"/>
    </location>
</feature>
<dbReference type="SUPFAM" id="SSF103473">
    <property type="entry name" value="MFS general substrate transporter"/>
    <property type="match status" value="1"/>
</dbReference>